<dbReference type="Gramene" id="ESR63160">
    <property type="protein sequence ID" value="ESR63160"/>
    <property type="gene ID" value="CICLE_v10017543mg"/>
</dbReference>
<dbReference type="EMBL" id="KI536312">
    <property type="protein sequence ID" value="ESR63160.1"/>
    <property type="molecule type" value="Genomic_DNA"/>
</dbReference>
<evidence type="ECO:0000256" key="1">
    <source>
        <dbReference type="SAM" id="MobiDB-lite"/>
    </source>
</evidence>
<dbReference type="OrthoDB" id="785270at2759"/>
<dbReference type="Proteomes" id="UP000030687">
    <property type="component" value="Unassembled WGS sequence"/>
</dbReference>
<dbReference type="KEGG" id="cic:CICLE_v10017543mg"/>
<accession>V4UG70</accession>
<evidence type="ECO:0000313" key="4">
    <source>
        <dbReference type="Proteomes" id="UP000030687"/>
    </source>
</evidence>
<evidence type="ECO:0000259" key="2">
    <source>
        <dbReference type="PROSITE" id="PS50846"/>
    </source>
</evidence>
<dbReference type="InterPro" id="IPR006121">
    <property type="entry name" value="HMA_dom"/>
</dbReference>
<dbReference type="InterPro" id="IPR044169">
    <property type="entry name" value="PI21"/>
</dbReference>
<dbReference type="PROSITE" id="PS50846">
    <property type="entry name" value="HMA_2"/>
    <property type="match status" value="1"/>
</dbReference>
<dbReference type="GO" id="GO:1900150">
    <property type="term" value="P:regulation of defense response to fungus"/>
    <property type="evidence" value="ECO:0007669"/>
    <property type="project" value="InterPro"/>
</dbReference>
<feature type="compositionally biased region" description="Basic and acidic residues" evidence="1">
    <location>
        <begin position="74"/>
        <end position="153"/>
    </location>
</feature>
<evidence type="ECO:0000313" key="3">
    <source>
        <dbReference type="EMBL" id="ESR63160.1"/>
    </source>
</evidence>
<dbReference type="InParanoid" id="V4UG70"/>
<gene>
    <name evidence="3" type="ORF">CICLE_v10017543mg</name>
</gene>
<reference evidence="3 4" key="1">
    <citation type="submission" date="2013-10" db="EMBL/GenBank/DDBJ databases">
        <authorList>
            <consortium name="International Citrus Genome Consortium"/>
            <person name="Jenkins J."/>
            <person name="Schmutz J."/>
            <person name="Prochnik S."/>
            <person name="Rokhsar D."/>
            <person name="Gmitter F."/>
            <person name="Ollitrault P."/>
            <person name="Machado M."/>
            <person name="Talon M."/>
            <person name="Wincker P."/>
            <person name="Jaillon O."/>
            <person name="Morgante M."/>
        </authorList>
    </citation>
    <scope>NUCLEOTIDE SEQUENCE</scope>
    <source>
        <strain evidence="4">cv. Clemenules</strain>
    </source>
</reference>
<organism evidence="3 4">
    <name type="scientific">Citrus clementina</name>
    <name type="common">Clementine</name>
    <name type="synonym">Citrus deliciosa x Citrus sinensis</name>
    <dbReference type="NCBI Taxonomy" id="85681"/>
    <lineage>
        <taxon>Eukaryota</taxon>
        <taxon>Viridiplantae</taxon>
        <taxon>Streptophyta</taxon>
        <taxon>Embryophyta</taxon>
        <taxon>Tracheophyta</taxon>
        <taxon>Spermatophyta</taxon>
        <taxon>Magnoliopsida</taxon>
        <taxon>eudicotyledons</taxon>
        <taxon>Gunneridae</taxon>
        <taxon>Pentapetalae</taxon>
        <taxon>rosids</taxon>
        <taxon>malvids</taxon>
        <taxon>Sapindales</taxon>
        <taxon>Rutaceae</taxon>
        <taxon>Aurantioideae</taxon>
        <taxon>Citrus</taxon>
    </lineage>
</organism>
<sequence>MPDKVTTMVLKVDLQCSKCYKKVKKVLSKFPQIQDQIYDEKQNKVTIKVVCCCPEKMRDKICCKGDGVIKSIEIKSPDDQKKKKEEPADKKEPEKKKETPQTEKKKEKAEESKPKNKEPVPEKGKEKDQPEKKKEPKDTPKPETDKPKVDPQPKVDPPAPGYPPPYYPFGVCCPECYGGHGGGPCHRYGPPPKIWYDGYYGRPVYDSWGGSSKYYGYRSDCLSEENPSACAII</sequence>
<dbReference type="FunCoup" id="V4UG70">
    <property type="interactions" value="156"/>
</dbReference>
<keyword evidence="4" id="KW-1185">Reference proteome</keyword>
<feature type="domain" description="HMA" evidence="2">
    <location>
        <begin position="5"/>
        <end position="69"/>
    </location>
</feature>
<protein>
    <recommendedName>
        <fullName evidence="2">HMA domain-containing protein</fullName>
    </recommendedName>
</protein>
<dbReference type="GO" id="GO:0046872">
    <property type="term" value="F:metal ion binding"/>
    <property type="evidence" value="ECO:0007669"/>
    <property type="project" value="InterPro"/>
</dbReference>
<dbReference type="PANTHER" id="PTHR47488">
    <property type="entry name" value="HEAVY METAL TRANSPORT/DETOXIFICATION SUPERFAMILY PROTEIN"/>
    <property type="match status" value="1"/>
</dbReference>
<dbReference type="PANTHER" id="PTHR47488:SF7">
    <property type="entry name" value="HEAVY METAL TRANSPORT_DETOXIFICATION SUPERFAMILY PROTEIN"/>
    <property type="match status" value="1"/>
</dbReference>
<dbReference type="Gene3D" id="3.30.70.100">
    <property type="match status" value="1"/>
</dbReference>
<dbReference type="eggNOG" id="ENOG502R8VI">
    <property type="taxonomic scope" value="Eukaryota"/>
</dbReference>
<dbReference type="InterPro" id="IPR036163">
    <property type="entry name" value="HMA_dom_sf"/>
</dbReference>
<name>V4UG70_CITCL</name>
<dbReference type="OMA" id="YVTRCDY"/>
<feature type="region of interest" description="Disordered" evidence="1">
    <location>
        <begin position="74"/>
        <end position="161"/>
    </location>
</feature>
<dbReference type="AlphaFoldDB" id="V4UG70"/>
<proteinExistence type="predicted"/>
<dbReference type="SUPFAM" id="SSF55008">
    <property type="entry name" value="HMA, heavy metal-associated domain"/>
    <property type="match status" value="1"/>
</dbReference>